<evidence type="ECO:0000256" key="6">
    <source>
        <dbReference type="ARBA" id="ARBA00023242"/>
    </source>
</evidence>
<accession>A0A545V8D2</accession>
<gene>
    <name evidence="7" type="ORF">IF1G_03708</name>
</gene>
<comment type="caution">
    <text evidence="7">The sequence shown here is derived from an EMBL/GenBank/DDBJ whole genome shotgun (WGS) entry which is preliminary data.</text>
</comment>
<evidence type="ECO:0000256" key="1">
    <source>
        <dbReference type="ARBA" id="ARBA00022723"/>
    </source>
</evidence>
<keyword evidence="5" id="KW-0804">Transcription</keyword>
<dbReference type="AlphaFoldDB" id="A0A545V8D2"/>
<evidence type="ECO:0000313" key="7">
    <source>
        <dbReference type="EMBL" id="TQV97965.1"/>
    </source>
</evidence>
<keyword evidence="3" id="KW-0805">Transcription regulation</keyword>
<dbReference type="InterPro" id="IPR052360">
    <property type="entry name" value="Transcr_Regulatory_Proteins"/>
</dbReference>
<organism evidence="7 8">
    <name type="scientific">Cordyceps javanica</name>
    <dbReference type="NCBI Taxonomy" id="43265"/>
    <lineage>
        <taxon>Eukaryota</taxon>
        <taxon>Fungi</taxon>
        <taxon>Dikarya</taxon>
        <taxon>Ascomycota</taxon>
        <taxon>Pezizomycotina</taxon>
        <taxon>Sordariomycetes</taxon>
        <taxon>Hypocreomycetidae</taxon>
        <taxon>Hypocreales</taxon>
        <taxon>Cordycipitaceae</taxon>
        <taxon>Cordyceps</taxon>
    </lineage>
</organism>
<dbReference type="PANTHER" id="PTHR36206:SF12">
    <property type="entry name" value="ASPERCRYPTIN BIOSYNTHESIS CLUSTER-SPECIFIC TRANSCRIPTION REGULATOR ATNN-RELATED"/>
    <property type="match status" value="1"/>
</dbReference>
<dbReference type="PANTHER" id="PTHR36206">
    <property type="entry name" value="ASPERCRYPTIN BIOSYNTHESIS CLUSTER-SPECIFIC TRANSCRIPTION REGULATOR ATNN-RELATED"/>
    <property type="match status" value="1"/>
</dbReference>
<evidence type="ECO:0000256" key="4">
    <source>
        <dbReference type="ARBA" id="ARBA00023125"/>
    </source>
</evidence>
<reference evidence="7 8" key="1">
    <citation type="journal article" date="2019" name="Appl. Microbiol. Biotechnol.">
        <title>Genome sequence of Isaria javanica and comparative genome analysis insights into family S53 peptidase evolution in fungal entomopathogens.</title>
        <authorList>
            <person name="Lin R."/>
            <person name="Zhang X."/>
            <person name="Xin B."/>
            <person name="Zou M."/>
            <person name="Gao Y."/>
            <person name="Qin F."/>
            <person name="Hu Q."/>
            <person name="Xie B."/>
            <person name="Cheng X."/>
        </authorList>
    </citation>
    <scope>NUCLEOTIDE SEQUENCE [LARGE SCALE GENOMIC DNA]</scope>
    <source>
        <strain evidence="7 8">IJ1G</strain>
    </source>
</reference>
<keyword evidence="8" id="KW-1185">Reference proteome</keyword>
<evidence type="ECO:0000256" key="3">
    <source>
        <dbReference type="ARBA" id="ARBA00023015"/>
    </source>
</evidence>
<keyword evidence="4" id="KW-0238">DNA-binding</keyword>
<sequence length="453" mass="50616">MAGVFDQKFCSRDMLQATSFHPIVWHASCALAAMYQREALAAAAKHSDITGANKTLVKRQSLRNFALEQYNESIAGVVSVLRSAELSILDLEVLLTTTLLFTAIASLQGDVPAAVLHVINGQRILHRWKSKIASTQAIDVSNRECSSSGLLTPNCVEAVMGRLISQSSNIRQKPWSDDYYRGLETPVISEDPFHSPEDAYYEFEPLCKAYFELGENNKFITDPEEKQPPYPVRRAYLAALTEWTLKFNAMRERKGIVDTPNYKEAILVLEARQIGMEIEVQRDPAGQESTWDEFNPHFARIVALGEQLRDSLCQDGGRVFSFSSSMMDVFVLTATRCREYGVRHRALELLRRQNAREGLCNSRLGHAIAVGWAEIEEGPGRAKQHADADSCASKKEEGEGCECECEAYTFICNGHRVAAVAGDFRVDDVGTMTFWTKQALDGGWSGEIREIAW</sequence>
<dbReference type="EMBL" id="SPUK01000004">
    <property type="protein sequence ID" value="TQV97965.1"/>
    <property type="molecule type" value="Genomic_DNA"/>
</dbReference>
<dbReference type="Proteomes" id="UP000315783">
    <property type="component" value="Unassembled WGS sequence"/>
</dbReference>
<proteinExistence type="predicted"/>
<keyword evidence="6" id="KW-0539">Nucleus</keyword>
<protein>
    <submittedName>
        <fullName evidence="7">Dynamin GTPase</fullName>
    </submittedName>
</protein>
<evidence type="ECO:0000256" key="5">
    <source>
        <dbReference type="ARBA" id="ARBA00023163"/>
    </source>
</evidence>
<name>A0A545V8D2_9HYPO</name>
<keyword evidence="1" id="KW-0479">Metal-binding</keyword>
<evidence type="ECO:0000256" key="2">
    <source>
        <dbReference type="ARBA" id="ARBA00022833"/>
    </source>
</evidence>
<dbReference type="OrthoDB" id="10253115at2759"/>
<dbReference type="GO" id="GO:0003677">
    <property type="term" value="F:DNA binding"/>
    <property type="evidence" value="ECO:0007669"/>
    <property type="project" value="UniProtKB-KW"/>
</dbReference>
<dbReference type="GO" id="GO:0046872">
    <property type="term" value="F:metal ion binding"/>
    <property type="evidence" value="ECO:0007669"/>
    <property type="project" value="UniProtKB-KW"/>
</dbReference>
<evidence type="ECO:0000313" key="8">
    <source>
        <dbReference type="Proteomes" id="UP000315783"/>
    </source>
</evidence>
<keyword evidence="2" id="KW-0862">Zinc</keyword>